<dbReference type="InterPro" id="IPR001590">
    <property type="entry name" value="Peptidase_M12B"/>
</dbReference>
<evidence type="ECO:0000256" key="4">
    <source>
        <dbReference type="SAM" id="SignalP"/>
    </source>
</evidence>
<evidence type="ECO:0000256" key="3">
    <source>
        <dbReference type="PROSITE-ProRule" id="PRU00276"/>
    </source>
</evidence>
<evidence type="ECO:0000313" key="8">
    <source>
        <dbReference type="Proteomes" id="UP000002279"/>
    </source>
</evidence>
<dbReference type="PROSITE" id="PS50214">
    <property type="entry name" value="DISINTEGRIN_2"/>
    <property type="match status" value="1"/>
</dbReference>
<dbReference type="Bgee" id="ENSOANG00000008023">
    <property type="expression patterns" value="Expressed in adult mammalian kidney and 1 other cell type or tissue"/>
</dbReference>
<dbReference type="InterPro" id="IPR001762">
    <property type="entry name" value="Disintegrin_dom"/>
</dbReference>
<dbReference type="Ensembl" id="ENSOANT00000012762.3">
    <property type="protein sequence ID" value="ENSOANP00000012760.2"/>
    <property type="gene ID" value="ENSOANG00000008023.4"/>
</dbReference>
<reference evidence="7" key="3">
    <citation type="submission" date="2025-09" db="UniProtKB">
        <authorList>
            <consortium name="Ensembl"/>
        </authorList>
    </citation>
    <scope>IDENTIFICATION</scope>
    <source>
        <strain evidence="7">Glennie</strain>
    </source>
</reference>
<dbReference type="PANTHER" id="PTHR11905">
    <property type="entry name" value="ADAM A DISINTEGRIN AND METALLOPROTEASE DOMAIN"/>
    <property type="match status" value="1"/>
</dbReference>
<dbReference type="Gene3D" id="4.10.70.10">
    <property type="entry name" value="Disintegrin domain"/>
    <property type="match status" value="1"/>
</dbReference>
<evidence type="ECO:0008006" key="9">
    <source>
        <dbReference type="Google" id="ProtNLM"/>
    </source>
</evidence>
<evidence type="ECO:0000256" key="2">
    <source>
        <dbReference type="PROSITE-ProRule" id="PRU00068"/>
    </source>
</evidence>
<dbReference type="CDD" id="cd04269">
    <property type="entry name" value="ZnMc_adamalysin_II_like"/>
    <property type="match status" value="1"/>
</dbReference>
<dbReference type="SMART" id="SM00608">
    <property type="entry name" value="ACR"/>
    <property type="match status" value="1"/>
</dbReference>
<dbReference type="InterPro" id="IPR036436">
    <property type="entry name" value="Disintegrin_dom_sf"/>
</dbReference>
<name>F7EP17_ORNAN</name>
<comment type="caution">
    <text evidence="3">Lacks conserved residue(s) required for the propagation of feature annotation.</text>
</comment>
<protein>
    <recommendedName>
        <fullName evidence="9">ADAM metallopeptidase domain 28</fullName>
    </recommendedName>
</protein>
<dbReference type="InterPro" id="IPR006586">
    <property type="entry name" value="ADAM_Cys-rich"/>
</dbReference>
<dbReference type="Proteomes" id="UP000002279">
    <property type="component" value="Chromosome 5"/>
</dbReference>
<evidence type="ECO:0000313" key="7">
    <source>
        <dbReference type="Ensembl" id="ENSOANP00000012760.2"/>
    </source>
</evidence>
<dbReference type="PROSITE" id="PS50215">
    <property type="entry name" value="ADAM_MEPRO"/>
    <property type="match status" value="1"/>
</dbReference>
<dbReference type="Gene3D" id="3.40.390.10">
    <property type="entry name" value="Collagenase (Catalytic Domain)"/>
    <property type="match status" value="1"/>
</dbReference>
<feature type="disulfide bond" evidence="2">
    <location>
        <begin position="358"/>
        <end position="378"/>
    </location>
</feature>
<keyword evidence="1 2" id="KW-1015">Disulfide bond</keyword>
<dbReference type="eggNOG" id="KOG3607">
    <property type="taxonomic scope" value="Eukaryota"/>
</dbReference>
<dbReference type="InterPro" id="IPR024079">
    <property type="entry name" value="MetalloPept_cat_dom_sf"/>
</dbReference>
<dbReference type="InParanoid" id="F7EP17"/>
<dbReference type="Pfam" id="PF01562">
    <property type="entry name" value="Pep_M12B_propep"/>
    <property type="match status" value="1"/>
</dbReference>
<dbReference type="SMART" id="SM00050">
    <property type="entry name" value="DISIN"/>
    <property type="match status" value="1"/>
</dbReference>
<dbReference type="OMA" id="ANMINMI"/>
<dbReference type="GeneTree" id="ENSGT00940000156716"/>
<dbReference type="Pfam" id="PF01421">
    <property type="entry name" value="Reprolysin"/>
    <property type="match status" value="1"/>
</dbReference>
<evidence type="ECO:0000259" key="5">
    <source>
        <dbReference type="PROSITE" id="PS50214"/>
    </source>
</evidence>
<dbReference type="GO" id="GO:0004222">
    <property type="term" value="F:metalloendopeptidase activity"/>
    <property type="evidence" value="ECO:0000318"/>
    <property type="project" value="GO_Central"/>
</dbReference>
<dbReference type="InterPro" id="IPR034027">
    <property type="entry name" value="Reprolysin_adamalysin"/>
</dbReference>
<feature type="signal peptide" evidence="4">
    <location>
        <begin position="1"/>
        <end position="18"/>
    </location>
</feature>
<sequence>MLQELLLSTVLMLAWIEARPLKEIPEKIDYEVVFPQNFPLAHTRTAKKSHFPGKQEKYQQVVQYQIAIKGDEVIFHLQKTRGLLSPDYTETHYSARGEEVTTSHQVTENCYYQGYILNERDSTVSLSICAGLRGFFMHHNQRYQIEPLKFTDQEEHAVFRYGDLEGGPANFTCGVKNSDWPENPFTSRLSNRQANFLQEEKYLELFMVLDHAFFKEYDGNLEEIRRTVFETANMINMIYKTIEIYVSLVGLEIWTDGDKIEVVPNASITLARFAFWRYDVLLKRKNHDQAHLLTGVGLRYPTVGLSYMNSMCNKNSVAIIEECTDLCCNAKSCRINMWVKCNGDCCYRCQIKKKGTLCRPAKHECDVPEVCDGRSTHCPKDQFRANGTPCHNGEGYCFGGECPTLQDQCTALWGEGSEVGDDDCYARNQDGKEGGYCKMVKNTFVPCAKKDIKCGKIFCKGGSGVTPLHVEVEDYLTCKTFSPTLKAQVAQLPTTGTKCDDDRVCMNGECLELERVYHSVGDSDWRPLS</sequence>
<feature type="domain" description="Peptidase M12B" evidence="6">
    <location>
        <begin position="201"/>
        <end position="320"/>
    </location>
</feature>
<feature type="domain" description="Disintegrin" evidence="5">
    <location>
        <begin position="312"/>
        <end position="386"/>
    </location>
</feature>
<dbReference type="Pfam" id="PF08516">
    <property type="entry name" value="ADAM_CR"/>
    <property type="match status" value="1"/>
</dbReference>
<dbReference type="HOGENOM" id="CLU_012714_7_1_1"/>
<reference evidence="7" key="2">
    <citation type="submission" date="2025-08" db="UniProtKB">
        <authorList>
            <consortium name="Ensembl"/>
        </authorList>
    </citation>
    <scope>IDENTIFICATION</scope>
    <source>
        <strain evidence="7">Glennie</strain>
    </source>
</reference>
<dbReference type="GO" id="GO:0006508">
    <property type="term" value="P:proteolysis"/>
    <property type="evidence" value="ECO:0000318"/>
    <property type="project" value="GO_Central"/>
</dbReference>
<dbReference type="AlphaFoldDB" id="F7EP17"/>
<keyword evidence="4" id="KW-0732">Signal</keyword>
<dbReference type="PANTHER" id="PTHR11905:SF125">
    <property type="entry name" value="ADAM DEC1"/>
    <property type="match status" value="1"/>
</dbReference>
<dbReference type="SUPFAM" id="SSF57552">
    <property type="entry name" value="Blood coagulation inhibitor (disintegrin)"/>
    <property type="match status" value="1"/>
</dbReference>
<proteinExistence type="predicted"/>
<evidence type="ECO:0000256" key="1">
    <source>
        <dbReference type="ARBA" id="ARBA00023157"/>
    </source>
</evidence>
<organism evidence="7 8">
    <name type="scientific">Ornithorhynchus anatinus</name>
    <name type="common">Duckbill platypus</name>
    <dbReference type="NCBI Taxonomy" id="9258"/>
    <lineage>
        <taxon>Eukaryota</taxon>
        <taxon>Metazoa</taxon>
        <taxon>Chordata</taxon>
        <taxon>Craniata</taxon>
        <taxon>Vertebrata</taxon>
        <taxon>Euteleostomi</taxon>
        <taxon>Mammalia</taxon>
        <taxon>Monotremata</taxon>
        <taxon>Ornithorhynchidae</taxon>
        <taxon>Ornithorhynchus</taxon>
    </lineage>
</organism>
<accession>F7EP17</accession>
<evidence type="ECO:0000259" key="6">
    <source>
        <dbReference type="PROSITE" id="PS50215"/>
    </source>
</evidence>
<reference evidence="7 8" key="1">
    <citation type="journal article" date="2008" name="Nature">
        <title>Genome analysis of the platypus reveals unique signatures of evolution.</title>
        <authorList>
            <person name="Warren W.C."/>
            <person name="Hillier L.W."/>
            <person name="Marshall Graves J.A."/>
            <person name="Birney E."/>
            <person name="Ponting C.P."/>
            <person name="Grutzner F."/>
            <person name="Belov K."/>
            <person name="Miller W."/>
            <person name="Clarke L."/>
            <person name="Chinwalla A.T."/>
            <person name="Yang S.P."/>
            <person name="Heger A."/>
            <person name="Locke D.P."/>
            <person name="Miethke P."/>
            <person name="Waters P.D."/>
            <person name="Veyrunes F."/>
            <person name="Fulton L."/>
            <person name="Fulton B."/>
            <person name="Graves T."/>
            <person name="Wallis J."/>
            <person name="Puente X.S."/>
            <person name="Lopez-Otin C."/>
            <person name="Ordonez G.R."/>
            <person name="Eichler E.E."/>
            <person name="Chen L."/>
            <person name="Cheng Z."/>
            <person name="Deakin J.E."/>
            <person name="Alsop A."/>
            <person name="Thompson K."/>
            <person name="Kirby P."/>
            <person name="Papenfuss A.T."/>
            <person name="Wakefield M.J."/>
            <person name="Olender T."/>
            <person name="Lancet D."/>
            <person name="Huttley G.A."/>
            <person name="Smit A.F."/>
            <person name="Pask A."/>
            <person name="Temple-Smith P."/>
            <person name="Batzer M.A."/>
            <person name="Walker J.A."/>
            <person name="Konkel M.K."/>
            <person name="Harris R.S."/>
            <person name="Whittington C.M."/>
            <person name="Wong E.S."/>
            <person name="Gemmell N.J."/>
            <person name="Buschiazzo E."/>
            <person name="Vargas Jentzsch I.M."/>
            <person name="Merkel A."/>
            <person name="Schmitz J."/>
            <person name="Zemann A."/>
            <person name="Churakov G."/>
            <person name="Kriegs J.O."/>
            <person name="Brosius J."/>
            <person name="Murchison E.P."/>
            <person name="Sachidanandam R."/>
            <person name="Smith C."/>
            <person name="Hannon G.J."/>
            <person name="Tsend-Ayush E."/>
            <person name="McMillan D."/>
            <person name="Attenborough R."/>
            <person name="Rens W."/>
            <person name="Ferguson-Smith M."/>
            <person name="Lefevre C.M."/>
            <person name="Sharp J.A."/>
            <person name="Nicholas K.R."/>
            <person name="Ray D.A."/>
            <person name="Kube M."/>
            <person name="Reinhardt R."/>
            <person name="Pringle T.H."/>
            <person name="Taylor J."/>
            <person name="Jones R.C."/>
            <person name="Nixon B."/>
            <person name="Dacheux J.L."/>
            <person name="Niwa H."/>
            <person name="Sekita Y."/>
            <person name="Huang X."/>
            <person name="Stark A."/>
            <person name="Kheradpour P."/>
            <person name="Kellis M."/>
            <person name="Flicek P."/>
            <person name="Chen Y."/>
            <person name="Webber C."/>
            <person name="Hardison R."/>
            <person name="Nelson J."/>
            <person name="Hallsworth-Pepin K."/>
            <person name="Delehaunty K."/>
            <person name="Markovic C."/>
            <person name="Minx P."/>
            <person name="Feng Y."/>
            <person name="Kremitzki C."/>
            <person name="Mitreva M."/>
            <person name="Glasscock J."/>
            <person name="Wylie T."/>
            <person name="Wohldmann P."/>
            <person name="Thiru P."/>
            <person name="Nhan M.N."/>
            <person name="Pohl C.S."/>
            <person name="Smith S.M."/>
            <person name="Hou S."/>
            <person name="Nefedov M."/>
            <person name="de Jong P.J."/>
            <person name="Renfree M.B."/>
            <person name="Mardis E.R."/>
            <person name="Wilson R.K."/>
        </authorList>
    </citation>
    <scope>NUCLEOTIDE SEQUENCE [LARGE SCALE GENOMIC DNA]</scope>
    <source>
        <strain evidence="7 8">Glennie</strain>
    </source>
</reference>
<keyword evidence="8" id="KW-1185">Reference proteome</keyword>
<dbReference type="InterPro" id="IPR002870">
    <property type="entry name" value="Peptidase_M12B_N"/>
</dbReference>
<dbReference type="SUPFAM" id="SSF55486">
    <property type="entry name" value="Metalloproteases ('zincins'), catalytic domain"/>
    <property type="match status" value="1"/>
</dbReference>
<feature type="chain" id="PRO_5027693572" description="ADAM metallopeptidase domain 28" evidence="4">
    <location>
        <begin position="19"/>
        <end position="529"/>
    </location>
</feature>